<feature type="domain" description="HTH deoR-type" evidence="3">
    <location>
        <begin position="3"/>
        <end position="62"/>
    </location>
</feature>
<dbReference type="InterPro" id="IPR036390">
    <property type="entry name" value="WH_DNA-bd_sf"/>
</dbReference>
<accession>A0AAW5E1Q1</accession>
<dbReference type="SMART" id="SM00420">
    <property type="entry name" value="HTH_DEOR"/>
    <property type="match status" value="1"/>
</dbReference>
<dbReference type="Pfam" id="PF13280">
    <property type="entry name" value="WYL"/>
    <property type="match status" value="1"/>
</dbReference>
<dbReference type="Proteomes" id="UP001431131">
    <property type="component" value="Unassembled WGS sequence"/>
</dbReference>
<proteinExistence type="predicted"/>
<dbReference type="InterPro" id="IPR026881">
    <property type="entry name" value="WYL_dom"/>
</dbReference>
<dbReference type="GO" id="GO:0003700">
    <property type="term" value="F:DNA-binding transcription factor activity"/>
    <property type="evidence" value="ECO:0007669"/>
    <property type="project" value="InterPro"/>
</dbReference>
<dbReference type="InterPro" id="IPR036388">
    <property type="entry name" value="WH-like_DNA-bd_sf"/>
</dbReference>
<dbReference type="PROSITE" id="PS52050">
    <property type="entry name" value="WYL"/>
    <property type="match status" value="1"/>
</dbReference>
<dbReference type="SUPFAM" id="SSF46785">
    <property type="entry name" value="Winged helix' DNA-binding domain"/>
    <property type="match status" value="1"/>
</dbReference>
<dbReference type="RefSeq" id="WP_240252272.1">
    <property type="nucleotide sequence ID" value="NZ_JAKTTI010000001.1"/>
</dbReference>
<keyword evidence="2" id="KW-0804">Transcription</keyword>
<evidence type="ECO:0000313" key="4">
    <source>
        <dbReference type="EMBL" id="MCH1624027.1"/>
    </source>
</evidence>
<dbReference type="InterPro" id="IPR001034">
    <property type="entry name" value="DeoR_HTH"/>
</dbReference>
<dbReference type="PANTHER" id="PTHR34580">
    <property type="match status" value="1"/>
</dbReference>
<dbReference type="EMBL" id="JAKTTI010000001">
    <property type="protein sequence ID" value="MCH1624027.1"/>
    <property type="molecule type" value="Genomic_DNA"/>
</dbReference>
<dbReference type="Pfam" id="PF08279">
    <property type="entry name" value="HTH_11"/>
    <property type="match status" value="1"/>
</dbReference>
<dbReference type="InterPro" id="IPR051534">
    <property type="entry name" value="CBASS_pafABC_assoc_protein"/>
</dbReference>
<keyword evidence="5" id="KW-1185">Reference proteome</keyword>
<dbReference type="PROSITE" id="PS51000">
    <property type="entry name" value="HTH_DEOR_2"/>
    <property type="match status" value="1"/>
</dbReference>
<sequence length="319" mass="37453">MSKAKRLNEMIMMVNRKKRFTVRELSEEFGVSKRTILRDLQELSEMGVPLYSEVGPHGGYQVLHERILPPIAFTEDEVVSIFFAIRGLRNYVSLPFHSEYESIERKFYLNLSGDMRETIDKMADRVDFVTVFQRQDLPNLKQLLEASIEQKVIVIEYENTNKKSKRSIQPIGIYAKNGHWYCPAYCFLSKDYRVFRCDRIRSVMFDEERNPLNLKEYTLKNRFELQKKPLESLTLHVELTTAGLEKYQLEIWPNLVLHKRNDGSGFITGKMTEQDIPFYSNVFISLGKNASVESPVELIEYIKSVLMELLDHYVEHLDM</sequence>
<organism evidence="4 5">
    <name type="scientific">Fredinandcohnia quinoae</name>
    <dbReference type="NCBI Taxonomy" id="2918902"/>
    <lineage>
        <taxon>Bacteria</taxon>
        <taxon>Bacillati</taxon>
        <taxon>Bacillota</taxon>
        <taxon>Bacilli</taxon>
        <taxon>Bacillales</taxon>
        <taxon>Bacillaceae</taxon>
        <taxon>Fredinandcohnia</taxon>
    </lineage>
</organism>
<comment type="caution">
    <text evidence="4">The sequence shown here is derived from an EMBL/GenBank/DDBJ whole genome shotgun (WGS) entry which is preliminary data.</text>
</comment>
<name>A0AAW5E1Q1_9BACI</name>
<dbReference type="PANTHER" id="PTHR34580:SF9">
    <property type="entry name" value="SLL5097 PROTEIN"/>
    <property type="match status" value="1"/>
</dbReference>
<protein>
    <submittedName>
        <fullName evidence="4">YafY family transcriptional regulator</fullName>
    </submittedName>
</protein>
<evidence type="ECO:0000256" key="1">
    <source>
        <dbReference type="ARBA" id="ARBA00023015"/>
    </source>
</evidence>
<evidence type="ECO:0000313" key="5">
    <source>
        <dbReference type="Proteomes" id="UP001431131"/>
    </source>
</evidence>
<dbReference type="Gene3D" id="1.10.10.10">
    <property type="entry name" value="Winged helix-like DNA-binding domain superfamily/Winged helix DNA-binding domain"/>
    <property type="match status" value="1"/>
</dbReference>
<dbReference type="InterPro" id="IPR013196">
    <property type="entry name" value="HTH_11"/>
</dbReference>
<gene>
    <name evidence="4" type="ORF">MJG50_01700</name>
</gene>
<reference evidence="4" key="1">
    <citation type="submission" date="2022-02" db="EMBL/GenBank/DDBJ databases">
        <title>Fredinandcohnia quinoae sp. nov. isolated from Chenopodium quinoa seeds.</title>
        <authorList>
            <person name="Saati-Santamaria Z."/>
            <person name="Flores-Felix J.D."/>
            <person name="Igual J.M."/>
            <person name="Velazquez E."/>
            <person name="Garcia-Fraile P."/>
            <person name="Martinez-Molina E."/>
        </authorList>
    </citation>
    <scope>NUCLEOTIDE SEQUENCE</scope>
    <source>
        <strain evidence="4">SECRCQ15</strain>
    </source>
</reference>
<dbReference type="PIRSF" id="PIRSF016838">
    <property type="entry name" value="PafC"/>
    <property type="match status" value="1"/>
</dbReference>
<evidence type="ECO:0000256" key="2">
    <source>
        <dbReference type="ARBA" id="ARBA00023163"/>
    </source>
</evidence>
<keyword evidence="1" id="KW-0805">Transcription regulation</keyword>
<dbReference type="InterPro" id="IPR028349">
    <property type="entry name" value="PafC-like"/>
</dbReference>
<dbReference type="AlphaFoldDB" id="A0AAW5E1Q1"/>
<evidence type="ECO:0000259" key="3">
    <source>
        <dbReference type="PROSITE" id="PS51000"/>
    </source>
</evidence>